<dbReference type="PANTHER" id="PTHR47944:SF17">
    <property type="entry name" value="3,9-DIHYDROXYPTEROCARPAN 6A-MONOOXYGENASE"/>
    <property type="match status" value="1"/>
</dbReference>
<comment type="caution">
    <text evidence="12">The sequence shown here is derived from an EMBL/GenBank/DDBJ whole genome shotgun (WGS) entry which is preliminary data.</text>
</comment>
<dbReference type="PRINTS" id="PR00463">
    <property type="entry name" value="EP450I"/>
</dbReference>
<evidence type="ECO:0000256" key="1">
    <source>
        <dbReference type="ARBA" id="ARBA00001971"/>
    </source>
</evidence>
<dbReference type="EMBL" id="AWUE01023344">
    <property type="protein sequence ID" value="OMO54091.1"/>
    <property type="molecule type" value="Genomic_DNA"/>
</dbReference>
<dbReference type="GO" id="GO:0020037">
    <property type="term" value="F:heme binding"/>
    <property type="evidence" value="ECO:0007669"/>
    <property type="project" value="InterPro"/>
</dbReference>
<keyword evidence="9" id="KW-0408">Iron</keyword>
<comment type="similarity">
    <text evidence="3">Belongs to the cytochrome P450 family.</text>
</comment>
<keyword evidence="8" id="KW-0560">Oxidoreductase</keyword>
<evidence type="ECO:0000256" key="11">
    <source>
        <dbReference type="ARBA" id="ARBA00023136"/>
    </source>
</evidence>
<name>A0A1R3G7Q1_9ROSI</name>
<dbReference type="InterPro" id="IPR001128">
    <property type="entry name" value="Cyt_P450"/>
</dbReference>
<evidence type="ECO:0000256" key="10">
    <source>
        <dbReference type="ARBA" id="ARBA00023033"/>
    </source>
</evidence>
<dbReference type="GO" id="GO:0016705">
    <property type="term" value="F:oxidoreductase activity, acting on paired donors, with incorporation or reduction of molecular oxygen"/>
    <property type="evidence" value="ECO:0007669"/>
    <property type="project" value="InterPro"/>
</dbReference>
<evidence type="ECO:0000256" key="7">
    <source>
        <dbReference type="ARBA" id="ARBA00022989"/>
    </source>
</evidence>
<keyword evidence="5" id="KW-0812">Transmembrane</keyword>
<dbReference type="GO" id="GO:0016020">
    <property type="term" value="C:membrane"/>
    <property type="evidence" value="ECO:0007669"/>
    <property type="project" value="UniProtKB-SubCell"/>
</dbReference>
<keyword evidence="11" id="KW-0472">Membrane</keyword>
<dbReference type="Proteomes" id="UP000187203">
    <property type="component" value="Unassembled WGS sequence"/>
</dbReference>
<gene>
    <name evidence="12" type="ORF">COLO4_36588</name>
</gene>
<dbReference type="GO" id="GO:0005506">
    <property type="term" value="F:iron ion binding"/>
    <property type="evidence" value="ECO:0007669"/>
    <property type="project" value="InterPro"/>
</dbReference>
<evidence type="ECO:0000256" key="8">
    <source>
        <dbReference type="ARBA" id="ARBA00023002"/>
    </source>
</evidence>
<dbReference type="PANTHER" id="PTHR47944">
    <property type="entry name" value="CYTOCHROME P450 98A9"/>
    <property type="match status" value="1"/>
</dbReference>
<dbReference type="OrthoDB" id="1103324at2759"/>
<dbReference type="SUPFAM" id="SSF48264">
    <property type="entry name" value="Cytochrome P450"/>
    <property type="match status" value="1"/>
</dbReference>
<dbReference type="InterPro" id="IPR036396">
    <property type="entry name" value="Cyt_P450_sf"/>
</dbReference>
<protein>
    <submittedName>
        <fullName evidence="12">Cytochrome P450</fullName>
    </submittedName>
</protein>
<comment type="subcellular location">
    <subcellularLocation>
        <location evidence="2">Membrane</location>
        <topology evidence="2">Single-pass membrane protein</topology>
    </subcellularLocation>
</comment>
<comment type="cofactor">
    <cofactor evidence="1">
        <name>heme</name>
        <dbReference type="ChEBI" id="CHEBI:30413"/>
    </cofactor>
</comment>
<evidence type="ECO:0000313" key="13">
    <source>
        <dbReference type="Proteomes" id="UP000187203"/>
    </source>
</evidence>
<keyword evidence="10" id="KW-0503">Monooxygenase</keyword>
<dbReference type="STRING" id="93759.A0A1R3G7Q1"/>
<keyword evidence="7" id="KW-1133">Transmembrane helix</keyword>
<dbReference type="Pfam" id="PF00067">
    <property type="entry name" value="p450"/>
    <property type="match status" value="1"/>
</dbReference>
<evidence type="ECO:0000256" key="2">
    <source>
        <dbReference type="ARBA" id="ARBA00004167"/>
    </source>
</evidence>
<accession>A0A1R3G7Q1</accession>
<dbReference type="Gene3D" id="1.10.630.10">
    <property type="entry name" value="Cytochrome P450"/>
    <property type="match status" value="1"/>
</dbReference>
<dbReference type="PRINTS" id="PR00385">
    <property type="entry name" value="P450"/>
</dbReference>
<sequence length="141" mass="15942">MTGTDTSAVTTEWALAELINHPNILQKAREEIDTVVGRNRIVEESDIANLPYLQAIVKETLRLHPTGPMIVRESSENCSIAGYNFPSKTRLFVNVWVIGRDPNHWENPLEFLLERFVTSDGSGKIQLDVRGQHFHMLPFGS</sequence>
<dbReference type="AlphaFoldDB" id="A0A1R3G7Q1"/>
<evidence type="ECO:0000256" key="6">
    <source>
        <dbReference type="ARBA" id="ARBA00022723"/>
    </source>
</evidence>
<evidence type="ECO:0000256" key="5">
    <source>
        <dbReference type="ARBA" id="ARBA00022692"/>
    </source>
</evidence>
<evidence type="ECO:0000256" key="9">
    <source>
        <dbReference type="ARBA" id="ARBA00023004"/>
    </source>
</evidence>
<keyword evidence="13" id="KW-1185">Reference proteome</keyword>
<keyword evidence="6" id="KW-0479">Metal-binding</keyword>
<organism evidence="12 13">
    <name type="scientific">Corchorus olitorius</name>
    <dbReference type="NCBI Taxonomy" id="93759"/>
    <lineage>
        <taxon>Eukaryota</taxon>
        <taxon>Viridiplantae</taxon>
        <taxon>Streptophyta</taxon>
        <taxon>Embryophyta</taxon>
        <taxon>Tracheophyta</taxon>
        <taxon>Spermatophyta</taxon>
        <taxon>Magnoliopsida</taxon>
        <taxon>eudicotyledons</taxon>
        <taxon>Gunneridae</taxon>
        <taxon>Pentapetalae</taxon>
        <taxon>rosids</taxon>
        <taxon>malvids</taxon>
        <taxon>Malvales</taxon>
        <taxon>Malvaceae</taxon>
        <taxon>Grewioideae</taxon>
        <taxon>Apeibeae</taxon>
        <taxon>Corchorus</taxon>
    </lineage>
</organism>
<reference evidence="13" key="1">
    <citation type="submission" date="2013-09" db="EMBL/GenBank/DDBJ databases">
        <title>Corchorus olitorius genome sequencing.</title>
        <authorList>
            <person name="Alam M."/>
            <person name="Haque M.S."/>
            <person name="Islam M.S."/>
            <person name="Emdad E.M."/>
            <person name="Islam M.M."/>
            <person name="Ahmed B."/>
            <person name="Halim A."/>
            <person name="Hossen Q.M.M."/>
            <person name="Hossain M.Z."/>
            <person name="Ahmed R."/>
            <person name="Khan M.M."/>
            <person name="Islam R."/>
            <person name="Rashid M.M."/>
            <person name="Khan S.A."/>
            <person name="Rahman M.S."/>
            <person name="Alam M."/>
            <person name="Yahiya A.S."/>
            <person name="Khan M.S."/>
            <person name="Azam M.S."/>
            <person name="Haque T."/>
            <person name="Lashkar M.Z.H."/>
            <person name="Akhand A.I."/>
            <person name="Morshed G."/>
            <person name="Roy S."/>
            <person name="Uddin K.S."/>
            <person name="Rabeya T."/>
            <person name="Hossain A.S."/>
            <person name="Chowdhury A."/>
            <person name="Snigdha A.R."/>
            <person name="Mortoza M.S."/>
            <person name="Matin S.A."/>
            <person name="Hoque S.M.E."/>
            <person name="Islam M.K."/>
            <person name="Roy D.K."/>
            <person name="Haider R."/>
            <person name="Moosa M.M."/>
            <person name="Elias S.M."/>
            <person name="Hasan A.M."/>
            <person name="Jahan S."/>
            <person name="Shafiuddin M."/>
            <person name="Mahmood N."/>
            <person name="Shommy N.S."/>
        </authorList>
    </citation>
    <scope>NUCLEOTIDE SEQUENCE [LARGE SCALE GENOMIC DNA]</scope>
    <source>
        <strain evidence="13">cv. O-4</strain>
    </source>
</reference>
<evidence type="ECO:0000256" key="3">
    <source>
        <dbReference type="ARBA" id="ARBA00010617"/>
    </source>
</evidence>
<evidence type="ECO:0000313" key="12">
    <source>
        <dbReference type="EMBL" id="OMO54091.1"/>
    </source>
</evidence>
<dbReference type="GO" id="GO:0004497">
    <property type="term" value="F:monooxygenase activity"/>
    <property type="evidence" value="ECO:0007669"/>
    <property type="project" value="UniProtKB-KW"/>
</dbReference>
<keyword evidence="4" id="KW-0349">Heme</keyword>
<dbReference type="InterPro" id="IPR002401">
    <property type="entry name" value="Cyt_P450_E_grp-I"/>
</dbReference>
<evidence type="ECO:0000256" key="4">
    <source>
        <dbReference type="ARBA" id="ARBA00022617"/>
    </source>
</evidence>
<proteinExistence type="inferred from homology"/>